<sequence>MMKNEIKKRGNYAFIDSQNLNLGVRSQGWRLDFGRFRTYLKNKYNVVQAFLFIGHIAGNEMLYTNLQKNGYLLIFKPTLEYKENEKVKIKGNVDAELVLHTMIELKSYEKAIIVSGDGDFHCLIEYLEQNDKLGRVLVPSGKYSSLLRKYQHYIVPISGLRKSLEKKMTKISGRSKS</sequence>
<feature type="domain" description="NYN" evidence="1">
    <location>
        <begin position="14"/>
        <end position="153"/>
    </location>
</feature>
<dbReference type="PANTHER" id="PTHR35458">
    <property type="entry name" value="SLR0755 PROTEIN"/>
    <property type="match status" value="1"/>
</dbReference>
<name>A0A0G0MRK3_9BACT</name>
<dbReference type="InterPro" id="IPR021139">
    <property type="entry name" value="NYN"/>
</dbReference>
<dbReference type="EMBL" id="LBWK01000002">
    <property type="protein sequence ID" value="KKR05793.1"/>
    <property type="molecule type" value="Genomic_DNA"/>
</dbReference>
<evidence type="ECO:0000259" key="1">
    <source>
        <dbReference type="Pfam" id="PF01936"/>
    </source>
</evidence>
<dbReference type="Pfam" id="PF01936">
    <property type="entry name" value="NYN"/>
    <property type="match status" value="1"/>
</dbReference>
<dbReference type="AlphaFoldDB" id="A0A0G0MRK3"/>
<reference evidence="2 3" key="1">
    <citation type="journal article" date="2015" name="Nature">
        <title>rRNA introns, odd ribosomes, and small enigmatic genomes across a large radiation of phyla.</title>
        <authorList>
            <person name="Brown C.T."/>
            <person name="Hug L.A."/>
            <person name="Thomas B.C."/>
            <person name="Sharon I."/>
            <person name="Castelle C.J."/>
            <person name="Singh A."/>
            <person name="Wilkins M.J."/>
            <person name="Williams K.H."/>
            <person name="Banfield J.F."/>
        </authorList>
    </citation>
    <scope>NUCLEOTIDE SEQUENCE [LARGE SCALE GENOMIC DNA]</scope>
</reference>
<gene>
    <name evidence="2" type="ORF">UT34_C0002G0300</name>
</gene>
<proteinExistence type="predicted"/>
<organism evidence="2 3">
    <name type="scientific">candidate division WS6 bacterium GW2011_GWF2_39_15</name>
    <dbReference type="NCBI Taxonomy" id="1619100"/>
    <lineage>
        <taxon>Bacteria</taxon>
        <taxon>Candidatus Dojkabacteria</taxon>
    </lineage>
</organism>
<dbReference type="STRING" id="1619100.UT34_C0002G0300"/>
<accession>A0A0G0MRK3</accession>
<dbReference type="Gene3D" id="3.40.50.1010">
    <property type="entry name" value="5'-nuclease"/>
    <property type="match status" value="1"/>
</dbReference>
<dbReference type="GO" id="GO:0004540">
    <property type="term" value="F:RNA nuclease activity"/>
    <property type="evidence" value="ECO:0007669"/>
    <property type="project" value="InterPro"/>
</dbReference>
<protein>
    <recommendedName>
        <fullName evidence="1">NYN domain-containing protein</fullName>
    </recommendedName>
</protein>
<dbReference type="PANTHER" id="PTHR35458:SF2">
    <property type="entry name" value="SLR0755 PROTEIN"/>
    <property type="match status" value="1"/>
</dbReference>
<evidence type="ECO:0000313" key="3">
    <source>
        <dbReference type="Proteomes" id="UP000034799"/>
    </source>
</evidence>
<comment type="caution">
    <text evidence="2">The sequence shown here is derived from an EMBL/GenBank/DDBJ whole genome shotgun (WGS) entry which is preliminary data.</text>
</comment>
<dbReference type="InterPro" id="IPR047140">
    <property type="entry name" value="LabA"/>
</dbReference>
<evidence type="ECO:0000313" key="2">
    <source>
        <dbReference type="EMBL" id="KKR05793.1"/>
    </source>
</evidence>
<dbReference type="Proteomes" id="UP000034799">
    <property type="component" value="Unassembled WGS sequence"/>
</dbReference>